<dbReference type="EMBL" id="JAJGCB010000004">
    <property type="protein sequence ID" value="KAJ8992765.1"/>
    <property type="molecule type" value="Genomic_DNA"/>
</dbReference>
<organism evidence="1 2">
    <name type="scientific">Exophiala dermatitidis</name>
    <name type="common">Black yeast-like fungus</name>
    <name type="synonym">Wangiella dermatitidis</name>
    <dbReference type="NCBI Taxonomy" id="5970"/>
    <lineage>
        <taxon>Eukaryota</taxon>
        <taxon>Fungi</taxon>
        <taxon>Dikarya</taxon>
        <taxon>Ascomycota</taxon>
        <taxon>Pezizomycotina</taxon>
        <taxon>Eurotiomycetes</taxon>
        <taxon>Chaetothyriomycetidae</taxon>
        <taxon>Chaetothyriales</taxon>
        <taxon>Herpotrichiellaceae</taxon>
        <taxon>Exophiala</taxon>
    </lineage>
</organism>
<comment type="caution">
    <text evidence="1">The sequence shown here is derived from an EMBL/GenBank/DDBJ whole genome shotgun (WGS) entry which is preliminary data.</text>
</comment>
<gene>
    <name evidence="1" type="ORF">HRR80_002811</name>
</gene>
<name>A0AAN6EW79_EXODE</name>
<reference evidence="1" key="1">
    <citation type="submission" date="2023-01" db="EMBL/GenBank/DDBJ databases">
        <title>Exophiala dermititidis isolated from Cystic Fibrosis Patient.</title>
        <authorList>
            <person name="Kurbessoian T."/>
            <person name="Crocker A."/>
            <person name="Murante D."/>
            <person name="Hogan D.A."/>
            <person name="Stajich J.E."/>
        </authorList>
    </citation>
    <scope>NUCLEOTIDE SEQUENCE</scope>
    <source>
        <strain evidence="1">Ex8</strain>
    </source>
</reference>
<sequence>MSAIASLVVSVAQGYALHGVKRILSPGATFVHLPSLKQHTPSQHAHHQTIMSLPLIVKVIQLAIWFEKGGGNVVGKLSVHPSGPVAFPLLSFPWSNKFVD</sequence>
<protein>
    <submittedName>
        <fullName evidence="1">Uncharacterized protein</fullName>
    </submittedName>
</protein>
<evidence type="ECO:0000313" key="1">
    <source>
        <dbReference type="EMBL" id="KAJ8992765.1"/>
    </source>
</evidence>
<dbReference type="AlphaFoldDB" id="A0AAN6EW79"/>
<evidence type="ECO:0000313" key="2">
    <source>
        <dbReference type="Proteomes" id="UP001161757"/>
    </source>
</evidence>
<proteinExistence type="predicted"/>
<dbReference type="Proteomes" id="UP001161757">
    <property type="component" value="Unassembled WGS sequence"/>
</dbReference>
<accession>A0AAN6EW79</accession>